<dbReference type="GO" id="GO:0006260">
    <property type="term" value="P:DNA replication"/>
    <property type="evidence" value="ECO:0007669"/>
    <property type="project" value="UniProtKB-KW"/>
</dbReference>
<evidence type="ECO:0000256" key="1">
    <source>
        <dbReference type="ARBA" id="ARBA00001946"/>
    </source>
</evidence>
<evidence type="ECO:0000259" key="12">
    <source>
        <dbReference type="PROSITE" id="PS51462"/>
    </source>
</evidence>
<dbReference type="RefSeq" id="WP_068901260.1">
    <property type="nucleotide sequence ID" value="NZ_BDCX01000014.1"/>
</dbReference>
<dbReference type="PANTHER" id="PTHR47707">
    <property type="entry name" value="8-OXO-DGTP DIPHOSPHATASE"/>
    <property type="match status" value="1"/>
</dbReference>
<dbReference type="InterPro" id="IPR020476">
    <property type="entry name" value="Nudix_hydrolase"/>
</dbReference>
<dbReference type="Gene3D" id="3.90.79.10">
    <property type="entry name" value="Nucleoside Triphosphate Pyrophosphohydrolase"/>
    <property type="match status" value="1"/>
</dbReference>
<dbReference type="STRING" id="161355.PS9374_05346"/>
<dbReference type="InterPro" id="IPR047127">
    <property type="entry name" value="MutT-like"/>
</dbReference>
<dbReference type="GO" id="GO:0046872">
    <property type="term" value="F:metal ion binding"/>
    <property type="evidence" value="ECO:0007669"/>
    <property type="project" value="UniProtKB-KW"/>
</dbReference>
<gene>
    <name evidence="13" type="ORF">PS9374_05346</name>
</gene>
<dbReference type="EC" id="3.6.1.55" evidence="11"/>
<feature type="domain" description="Nudix hydrolase" evidence="12">
    <location>
        <begin position="1"/>
        <end position="127"/>
    </location>
</feature>
<evidence type="ECO:0000256" key="11">
    <source>
        <dbReference type="ARBA" id="ARBA00038905"/>
    </source>
</evidence>
<evidence type="ECO:0000313" key="14">
    <source>
        <dbReference type="Proteomes" id="UP000077701"/>
    </source>
</evidence>
<keyword evidence="4" id="KW-0235">DNA replication</keyword>
<dbReference type="GO" id="GO:0035539">
    <property type="term" value="F:8-oxo-7,8-dihydrodeoxyguanosine triphosphate pyrophosphatase activity"/>
    <property type="evidence" value="ECO:0007669"/>
    <property type="project" value="UniProtKB-EC"/>
</dbReference>
<sequence length="132" mass="14303">MRRVVVGAAIVDGAGRLLAAQRAQPPELAGGWEFPGGKVDPGEDDRTALVRECREELGVLIEVGEAVGGDWPLGGDRVLRVWLASVVEGEPEAKEHRELRWLALDELDEVAWLPADLPIVRAVRALLGGIER</sequence>
<keyword evidence="14" id="KW-1185">Reference proteome</keyword>
<accession>A0A171DLC4</accession>
<evidence type="ECO:0000256" key="3">
    <source>
        <dbReference type="ARBA" id="ARBA00022457"/>
    </source>
</evidence>
<dbReference type="SUPFAM" id="SSF55811">
    <property type="entry name" value="Nudix"/>
    <property type="match status" value="1"/>
</dbReference>
<dbReference type="GO" id="GO:0044715">
    <property type="term" value="F:8-oxo-dGDP phosphatase activity"/>
    <property type="evidence" value="ECO:0007669"/>
    <property type="project" value="TreeGrafter"/>
</dbReference>
<name>A0A171DLC4_9ACTN</name>
<dbReference type="InterPro" id="IPR000086">
    <property type="entry name" value="NUDIX_hydrolase_dom"/>
</dbReference>
<evidence type="ECO:0000256" key="5">
    <source>
        <dbReference type="ARBA" id="ARBA00022723"/>
    </source>
</evidence>
<comment type="cofactor">
    <cofactor evidence="1">
        <name>Mg(2+)</name>
        <dbReference type="ChEBI" id="CHEBI:18420"/>
    </cofactor>
</comment>
<dbReference type="PANTHER" id="PTHR47707:SF1">
    <property type="entry name" value="NUDIX HYDROLASE FAMILY PROTEIN"/>
    <property type="match status" value="1"/>
</dbReference>
<protein>
    <recommendedName>
        <fullName evidence="11">8-oxo-dGTP diphosphatase</fullName>
        <ecNumber evidence="11">3.6.1.55</ecNumber>
    </recommendedName>
</protein>
<organism evidence="13 14">
    <name type="scientific">Planomonospora sphaerica</name>
    <dbReference type="NCBI Taxonomy" id="161355"/>
    <lineage>
        <taxon>Bacteria</taxon>
        <taxon>Bacillati</taxon>
        <taxon>Actinomycetota</taxon>
        <taxon>Actinomycetes</taxon>
        <taxon>Streptosporangiales</taxon>
        <taxon>Streptosporangiaceae</taxon>
        <taxon>Planomonospora</taxon>
    </lineage>
</organism>
<dbReference type="OrthoDB" id="9810648at2"/>
<keyword evidence="5" id="KW-0479">Metal-binding</keyword>
<dbReference type="InterPro" id="IPR015797">
    <property type="entry name" value="NUDIX_hydrolase-like_dom_sf"/>
</dbReference>
<evidence type="ECO:0000256" key="2">
    <source>
        <dbReference type="ARBA" id="ARBA00005582"/>
    </source>
</evidence>
<dbReference type="GO" id="GO:0044716">
    <property type="term" value="F:8-oxo-GDP phosphatase activity"/>
    <property type="evidence" value="ECO:0007669"/>
    <property type="project" value="TreeGrafter"/>
</dbReference>
<dbReference type="PROSITE" id="PS51462">
    <property type="entry name" value="NUDIX"/>
    <property type="match status" value="1"/>
</dbReference>
<comment type="similarity">
    <text evidence="2">Belongs to the Nudix hydrolase family.</text>
</comment>
<comment type="catalytic activity">
    <reaction evidence="10">
        <text>8-oxo-dGTP + H2O = 8-oxo-dGMP + diphosphate + H(+)</text>
        <dbReference type="Rhea" id="RHEA:31575"/>
        <dbReference type="ChEBI" id="CHEBI:15377"/>
        <dbReference type="ChEBI" id="CHEBI:15378"/>
        <dbReference type="ChEBI" id="CHEBI:33019"/>
        <dbReference type="ChEBI" id="CHEBI:63224"/>
        <dbReference type="ChEBI" id="CHEBI:77896"/>
        <dbReference type="EC" id="3.6.1.55"/>
    </reaction>
</comment>
<dbReference type="EMBL" id="BDCX01000014">
    <property type="protein sequence ID" value="GAT69669.1"/>
    <property type="molecule type" value="Genomic_DNA"/>
</dbReference>
<dbReference type="Pfam" id="PF00293">
    <property type="entry name" value="NUDIX"/>
    <property type="match status" value="1"/>
</dbReference>
<reference evidence="14" key="2">
    <citation type="submission" date="2016-04" db="EMBL/GenBank/DDBJ databases">
        <title>Planomonospora sphaerica JCM9374 whole genome shotgun sequence.</title>
        <authorList>
            <person name="Suzuki T."/>
            <person name="Dohra H."/>
            <person name="Kodani S."/>
        </authorList>
    </citation>
    <scope>NUCLEOTIDE SEQUENCE [LARGE SCALE GENOMIC DNA]</scope>
    <source>
        <strain evidence="14">JCM 9374</strain>
    </source>
</reference>
<evidence type="ECO:0000256" key="6">
    <source>
        <dbReference type="ARBA" id="ARBA00022763"/>
    </source>
</evidence>
<dbReference type="PRINTS" id="PR00502">
    <property type="entry name" value="NUDIXFAMILY"/>
</dbReference>
<evidence type="ECO:0000256" key="8">
    <source>
        <dbReference type="ARBA" id="ARBA00022842"/>
    </source>
</evidence>
<dbReference type="GO" id="GO:0006281">
    <property type="term" value="P:DNA repair"/>
    <property type="evidence" value="ECO:0007669"/>
    <property type="project" value="UniProtKB-KW"/>
</dbReference>
<evidence type="ECO:0000313" key="13">
    <source>
        <dbReference type="EMBL" id="GAT69669.1"/>
    </source>
</evidence>
<dbReference type="GO" id="GO:0008413">
    <property type="term" value="F:8-oxo-7,8-dihydroguanosine triphosphate pyrophosphatase activity"/>
    <property type="evidence" value="ECO:0007669"/>
    <property type="project" value="TreeGrafter"/>
</dbReference>
<dbReference type="Proteomes" id="UP000077701">
    <property type="component" value="Unassembled WGS sequence"/>
</dbReference>
<proteinExistence type="inferred from homology"/>
<dbReference type="AlphaFoldDB" id="A0A171DLC4"/>
<keyword evidence="7" id="KW-0378">Hydrolase</keyword>
<evidence type="ECO:0000256" key="4">
    <source>
        <dbReference type="ARBA" id="ARBA00022705"/>
    </source>
</evidence>
<keyword evidence="6" id="KW-0227">DNA damage</keyword>
<dbReference type="CDD" id="cd03425">
    <property type="entry name" value="NUDIX_MutT_NudA_like"/>
    <property type="match status" value="1"/>
</dbReference>
<keyword evidence="9" id="KW-0234">DNA repair</keyword>
<reference evidence="13 14" key="1">
    <citation type="journal article" date="2016" name="Genome Announc.">
        <title>Draft Genome Sequence of Planomonospora sphaerica JCM9374, a Rare Actinomycete.</title>
        <authorList>
            <person name="Dohra H."/>
            <person name="Suzuki T."/>
            <person name="Inoue Y."/>
            <person name="Kodani S."/>
        </authorList>
    </citation>
    <scope>NUCLEOTIDE SEQUENCE [LARGE SCALE GENOMIC DNA]</scope>
    <source>
        <strain evidence="13 14">JCM 9374</strain>
    </source>
</reference>
<evidence type="ECO:0000256" key="10">
    <source>
        <dbReference type="ARBA" id="ARBA00035861"/>
    </source>
</evidence>
<comment type="caution">
    <text evidence="13">The sequence shown here is derived from an EMBL/GenBank/DDBJ whole genome shotgun (WGS) entry which is preliminary data.</text>
</comment>
<evidence type="ECO:0000256" key="7">
    <source>
        <dbReference type="ARBA" id="ARBA00022801"/>
    </source>
</evidence>
<evidence type="ECO:0000256" key="9">
    <source>
        <dbReference type="ARBA" id="ARBA00023204"/>
    </source>
</evidence>
<keyword evidence="8" id="KW-0460">Magnesium</keyword>
<keyword evidence="3" id="KW-0515">Mutator protein</keyword>